<keyword evidence="3" id="KW-0547">Nucleotide-binding</keyword>
<feature type="domain" description="AAA+ ATPase" evidence="8">
    <location>
        <begin position="83"/>
        <end position="367"/>
    </location>
</feature>
<dbReference type="Proteomes" id="UP001209540">
    <property type="component" value="Unassembled WGS sequence"/>
</dbReference>
<gene>
    <name evidence="9" type="ORF">BDA99DRAFT_498386</name>
</gene>
<evidence type="ECO:0000256" key="6">
    <source>
        <dbReference type="ARBA" id="ARBA00023242"/>
    </source>
</evidence>
<dbReference type="InterPro" id="IPR003593">
    <property type="entry name" value="AAA+_ATPase"/>
</dbReference>
<reference evidence="9" key="1">
    <citation type="journal article" date="2022" name="IScience">
        <title>Evolution of zygomycete secretomes and the origins of terrestrial fungal ecologies.</title>
        <authorList>
            <person name="Chang Y."/>
            <person name="Wang Y."/>
            <person name="Mondo S."/>
            <person name="Ahrendt S."/>
            <person name="Andreopoulos W."/>
            <person name="Barry K."/>
            <person name="Beard J."/>
            <person name="Benny G.L."/>
            <person name="Blankenship S."/>
            <person name="Bonito G."/>
            <person name="Cuomo C."/>
            <person name="Desiro A."/>
            <person name="Gervers K.A."/>
            <person name="Hundley H."/>
            <person name="Kuo A."/>
            <person name="LaButti K."/>
            <person name="Lang B.F."/>
            <person name="Lipzen A."/>
            <person name="O'Donnell K."/>
            <person name="Pangilinan J."/>
            <person name="Reynolds N."/>
            <person name="Sandor L."/>
            <person name="Smith M.E."/>
            <person name="Tsang A."/>
            <person name="Grigoriev I.V."/>
            <person name="Stajich J.E."/>
            <person name="Spatafora J.W."/>
        </authorList>
    </citation>
    <scope>NUCLEOTIDE SEQUENCE</scope>
    <source>
        <strain evidence="9">RSA 2281</strain>
    </source>
</reference>
<dbReference type="SMART" id="SM00382">
    <property type="entry name" value="AAA"/>
    <property type="match status" value="1"/>
</dbReference>
<comment type="caution">
    <text evidence="9">The sequence shown here is derived from an EMBL/GenBank/DDBJ whole genome shotgun (WGS) entry which is preliminary data.</text>
</comment>
<dbReference type="GO" id="GO:0000077">
    <property type="term" value="P:DNA damage checkpoint signaling"/>
    <property type="evidence" value="ECO:0007669"/>
    <property type="project" value="TreeGrafter"/>
</dbReference>
<sequence length="525" mass="60525">MDPFYDQFVLPPYPTQRKERRTPSPRPAVTAARRMDIDSTCTDQLWVDKYAPTDENDLALRPAKLNEIKTCIQSSAIGRIPGQCKCLILNGPAGSGKSTTIRTIAKAYNYTLVEWKPTHQEAWDASQVEYQSTMKKFENFLQRATQLQPLYDPDTVDMNQYTGQQRQRRIILLDDIPDLTSDAVKSRFHELIEACINDTPPFLLVIIVSEAWMQNDSTKWKQYSETRLTNVRDVLSPSLVDNPKCTVIELNPITQKRIEKSLTMIQENEYRRTGHKLSKDQLTQIGELSRGDIRNAINMLQFYCIPPSRQPTQVPMKRKRELDFDNDDDIHRKNYNEKQVLAQAQERGAPLDLFHALGKVLFAKRDPRGQLESSPEKIMELLPVDSSLFLAYLHENMIRFFQDDLEACTKALDWISLADTMISKENWMETAPSQYQLLLAMRGIMQSRNKPVVTNKLTNHWKPNFRALSARKKEPSIGLWNRGLQIKNEIESEPSTWGDDIENFSDEEFDDVFGDGTDIAELDGW</sequence>
<dbReference type="PANTHER" id="PTHR12172">
    <property type="entry name" value="CELL CYCLE CHECKPOINT PROTEIN RAD17"/>
    <property type="match status" value="1"/>
</dbReference>
<keyword evidence="10" id="KW-1185">Reference proteome</keyword>
<reference evidence="9" key="2">
    <citation type="submission" date="2023-02" db="EMBL/GenBank/DDBJ databases">
        <authorList>
            <consortium name="DOE Joint Genome Institute"/>
            <person name="Mondo S.J."/>
            <person name="Chang Y."/>
            <person name="Wang Y."/>
            <person name="Ahrendt S."/>
            <person name="Andreopoulos W."/>
            <person name="Barry K."/>
            <person name="Beard J."/>
            <person name="Benny G.L."/>
            <person name="Blankenship S."/>
            <person name="Bonito G."/>
            <person name="Cuomo C."/>
            <person name="Desiro A."/>
            <person name="Gervers K.A."/>
            <person name="Hundley H."/>
            <person name="Kuo A."/>
            <person name="LaButti K."/>
            <person name="Lang B.F."/>
            <person name="Lipzen A."/>
            <person name="O'Donnell K."/>
            <person name="Pangilinan J."/>
            <person name="Reynolds N."/>
            <person name="Sandor L."/>
            <person name="Smith M.W."/>
            <person name="Tsang A."/>
            <person name="Grigoriev I.V."/>
            <person name="Stajich J.E."/>
            <person name="Spatafora J.W."/>
        </authorList>
    </citation>
    <scope>NUCLEOTIDE SEQUENCE</scope>
    <source>
        <strain evidence="9">RSA 2281</strain>
    </source>
</reference>
<dbReference type="InterPro" id="IPR057927">
    <property type="entry name" value="RAD24-like_helical"/>
</dbReference>
<dbReference type="GO" id="GO:0005524">
    <property type="term" value="F:ATP binding"/>
    <property type="evidence" value="ECO:0007669"/>
    <property type="project" value="UniProtKB-KW"/>
</dbReference>
<dbReference type="GO" id="GO:0003682">
    <property type="term" value="F:chromatin binding"/>
    <property type="evidence" value="ECO:0007669"/>
    <property type="project" value="TreeGrafter"/>
</dbReference>
<dbReference type="Pfam" id="PF25812">
    <property type="entry name" value="RAD24_helical"/>
    <property type="match status" value="1"/>
</dbReference>
<dbReference type="PANTHER" id="PTHR12172:SF0">
    <property type="entry name" value="CELL CYCLE CHECKPOINT PROTEIN RAD17"/>
    <property type="match status" value="1"/>
</dbReference>
<dbReference type="GO" id="GO:0003689">
    <property type="term" value="F:DNA clamp loader activity"/>
    <property type="evidence" value="ECO:0007669"/>
    <property type="project" value="TreeGrafter"/>
</dbReference>
<accession>A0AAD5K8U0</accession>
<evidence type="ECO:0000256" key="4">
    <source>
        <dbReference type="ARBA" id="ARBA00022763"/>
    </source>
</evidence>
<keyword evidence="4" id="KW-0227">DNA damage</keyword>
<dbReference type="Pfam" id="PF03215">
    <property type="entry name" value="Rad17"/>
    <property type="match status" value="1"/>
</dbReference>
<proteinExistence type="inferred from homology"/>
<keyword evidence="7" id="KW-0131">Cell cycle</keyword>
<dbReference type="GO" id="GO:0006281">
    <property type="term" value="P:DNA repair"/>
    <property type="evidence" value="ECO:0007669"/>
    <property type="project" value="InterPro"/>
</dbReference>
<dbReference type="Gene3D" id="3.40.50.300">
    <property type="entry name" value="P-loop containing nucleotide triphosphate hydrolases"/>
    <property type="match status" value="1"/>
</dbReference>
<organism evidence="9 10">
    <name type="scientific">Phascolomyces articulosus</name>
    <dbReference type="NCBI Taxonomy" id="60185"/>
    <lineage>
        <taxon>Eukaryota</taxon>
        <taxon>Fungi</taxon>
        <taxon>Fungi incertae sedis</taxon>
        <taxon>Mucoromycota</taxon>
        <taxon>Mucoromycotina</taxon>
        <taxon>Mucoromycetes</taxon>
        <taxon>Mucorales</taxon>
        <taxon>Lichtheimiaceae</taxon>
        <taxon>Phascolomyces</taxon>
    </lineage>
</organism>
<evidence type="ECO:0000256" key="2">
    <source>
        <dbReference type="ARBA" id="ARBA00006168"/>
    </source>
</evidence>
<evidence type="ECO:0000259" key="8">
    <source>
        <dbReference type="SMART" id="SM00382"/>
    </source>
</evidence>
<evidence type="ECO:0000313" key="9">
    <source>
        <dbReference type="EMBL" id="KAI9274727.1"/>
    </source>
</evidence>
<keyword evidence="6" id="KW-0539">Nucleus</keyword>
<dbReference type="EMBL" id="JAIXMP010000004">
    <property type="protein sequence ID" value="KAI9274727.1"/>
    <property type="molecule type" value="Genomic_DNA"/>
</dbReference>
<dbReference type="AlphaFoldDB" id="A0AAD5K8U0"/>
<name>A0AAD5K8U0_9FUNG</name>
<evidence type="ECO:0000256" key="7">
    <source>
        <dbReference type="ARBA" id="ARBA00023306"/>
    </source>
</evidence>
<evidence type="ECO:0000256" key="1">
    <source>
        <dbReference type="ARBA" id="ARBA00004123"/>
    </source>
</evidence>
<comment type="similarity">
    <text evidence="2">Belongs to the rad17/RAD24 family.</text>
</comment>
<evidence type="ECO:0000256" key="5">
    <source>
        <dbReference type="ARBA" id="ARBA00022840"/>
    </source>
</evidence>
<dbReference type="GO" id="GO:0033314">
    <property type="term" value="P:mitotic DNA replication checkpoint signaling"/>
    <property type="evidence" value="ECO:0007669"/>
    <property type="project" value="TreeGrafter"/>
</dbReference>
<dbReference type="InterPro" id="IPR027417">
    <property type="entry name" value="P-loop_NTPase"/>
</dbReference>
<dbReference type="Gene3D" id="1.10.8.60">
    <property type="match status" value="1"/>
</dbReference>
<protein>
    <submittedName>
        <fullName evidence="9">Rad17 cell cycle checkpoint protein-domain-containing protein</fullName>
    </submittedName>
</protein>
<evidence type="ECO:0000256" key="3">
    <source>
        <dbReference type="ARBA" id="ARBA00022741"/>
    </source>
</evidence>
<dbReference type="InterPro" id="IPR004582">
    <property type="entry name" value="Checkpoint_prot_Rad17_Rad24"/>
</dbReference>
<dbReference type="GO" id="GO:0005634">
    <property type="term" value="C:nucleus"/>
    <property type="evidence" value="ECO:0007669"/>
    <property type="project" value="UniProtKB-SubCell"/>
</dbReference>
<dbReference type="SUPFAM" id="SSF52540">
    <property type="entry name" value="P-loop containing nucleoside triphosphate hydrolases"/>
    <property type="match status" value="1"/>
</dbReference>
<comment type="subcellular location">
    <subcellularLocation>
        <location evidence="1">Nucleus</location>
    </subcellularLocation>
</comment>
<keyword evidence="5" id="KW-0067">ATP-binding</keyword>
<evidence type="ECO:0000313" key="10">
    <source>
        <dbReference type="Proteomes" id="UP001209540"/>
    </source>
</evidence>